<evidence type="ECO:0000313" key="2">
    <source>
        <dbReference type="EMBL" id="TGO30580.1"/>
    </source>
</evidence>
<evidence type="ECO:0000256" key="1">
    <source>
        <dbReference type="SAM" id="MobiDB-lite"/>
    </source>
</evidence>
<comment type="caution">
    <text evidence="2">The sequence shown here is derived from an EMBL/GenBank/DDBJ whole genome shotgun (WGS) entry which is preliminary data.</text>
</comment>
<dbReference type="Proteomes" id="UP000297910">
    <property type="component" value="Unassembled WGS sequence"/>
</dbReference>
<sequence length="153" mass="17692">MSQQPVIALYPSGSEKKMDEKIECFDQYWANASNSHRQDNMHQVTPWSQWTWVVLHSPRREAFWYFSRKGPDGEKGLRTFYHGPDNPPMRLVGCQQVLQENPQGYAATVLPEGNREQQHQGGQQQGGYCPPPPPLRPKVHYDPPQKHQGRSKR</sequence>
<evidence type="ECO:0000313" key="3">
    <source>
        <dbReference type="Proteomes" id="UP000297910"/>
    </source>
</evidence>
<keyword evidence="3" id="KW-1185">Reference proteome</keyword>
<reference evidence="2 3" key="1">
    <citation type="submission" date="2017-12" db="EMBL/GenBank/DDBJ databases">
        <title>Comparative genomics of Botrytis spp.</title>
        <authorList>
            <person name="Valero-Jimenez C.A."/>
            <person name="Tapia P."/>
            <person name="Veloso J."/>
            <person name="Silva-Moreno E."/>
            <person name="Staats M."/>
            <person name="Valdes J.H."/>
            <person name="Van Kan J.A.L."/>
        </authorList>
    </citation>
    <scope>NUCLEOTIDE SEQUENCE [LARGE SCALE GENOMIC DNA]</scope>
    <source>
        <strain evidence="2 3">Bp0003</strain>
    </source>
</reference>
<name>A0A4Z1G526_9HELO</name>
<organism evidence="2 3">
    <name type="scientific">Botrytis paeoniae</name>
    <dbReference type="NCBI Taxonomy" id="278948"/>
    <lineage>
        <taxon>Eukaryota</taxon>
        <taxon>Fungi</taxon>
        <taxon>Dikarya</taxon>
        <taxon>Ascomycota</taxon>
        <taxon>Pezizomycotina</taxon>
        <taxon>Leotiomycetes</taxon>
        <taxon>Helotiales</taxon>
        <taxon>Sclerotiniaceae</taxon>
        <taxon>Botrytis</taxon>
    </lineage>
</organism>
<proteinExistence type="predicted"/>
<accession>A0A4Z1G526</accession>
<dbReference type="EMBL" id="PQXI01000004">
    <property type="protein sequence ID" value="TGO30580.1"/>
    <property type="molecule type" value="Genomic_DNA"/>
</dbReference>
<protein>
    <submittedName>
        <fullName evidence="2">Uncharacterized protein</fullName>
    </submittedName>
</protein>
<feature type="compositionally biased region" description="Low complexity" evidence="1">
    <location>
        <begin position="119"/>
        <end position="128"/>
    </location>
</feature>
<feature type="region of interest" description="Disordered" evidence="1">
    <location>
        <begin position="110"/>
        <end position="153"/>
    </location>
</feature>
<gene>
    <name evidence="2" type="ORF">BPAE_0004g00360</name>
</gene>
<dbReference type="AlphaFoldDB" id="A0A4Z1G526"/>